<dbReference type="EMBL" id="JARBHB010000005">
    <property type="protein sequence ID" value="KAJ8884372.1"/>
    <property type="molecule type" value="Genomic_DNA"/>
</dbReference>
<dbReference type="PANTHER" id="PTHR34415">
    <property type="entry name" value="INTEGRASE CATALYTIC DOMAIN-CONTAINING PROTEIN"/>
    <property type="match status" value="1"/>
</dbReference>
<protein>
    <submittedName>
        <fullName evidence="1">Uncharacterized protein</fullName>
    </submittedName>
</protein>
<evidence type="ECO:0000313" key="2">
    <source>
        <dbReference type="Proteomes" id="UP001159363"/>
    </source>
</evidence>
<dbReference type="PANTHER" id="PTHR34415:SF1">
    <property type="entry name" value="INTEGRASE CATALYTIC DOMAIN-CONTAINING PROTEIN"/>
    <property type="match status" value="1"/>
</dbReference>
<name>A0ABQ9HJ60_9NEOP</name>
<sequence>MMSITKESSLFVFTFKNHVLSDSDSFFYCYDETIGGKGANEVVSMMHHFVFTQLKQEVKHLEIFCDNYGGYLHYVVHNTRRLDSIKVTFPIRGHSYLECDRNMALIQLKTPAELPEHWWNHSSVARVKPSAFRVIEVDQALLLRARTNFLSAEY</sequence>
<evidence type="ECO:0000313" key="1">
    <source>
        <dbReference type="EMBL" id="KAJ8884372.1"/>
    </source>
</evidence>
<organism evidence="1 2">
    <name type="scientific">Dryococelus australis</name>
    <dbReference type="NCBI Taxonomy" id="614101"/>
    <lineage>
        <taxon>Eukaryota</taxon>
        <taxon>Metazoa</taxon>
        <taxon>Ecdysozoa</taxon>
        <taxon>Arthropoda</taxon>
        <taxon>Hexapoda</taxon>
        <taxon>Insecta</taxon>
        <taxon>Pterygota</taxon>
        <taxon>Neoptera</taxon>
        <taxon>Polyneoptera</taxon>
        <taxon>Phasmatodea</taxon>
        <taxon>Verophasmatodea</taxon>
        <taxon>Anareolatae</taxon>
        <taxon>Phasmatidae</taxon>
        <taxon>Eurycanthinae</taxon>
        <taxon>Dryococelus</taxon>
    </lineage>
</organism>
<proteinExistence type="predicted"/>
<accession>A0ABQ9HJ60</accession>
<gene>
    <name evidence="1" type="ORF">PR048_016229</name>
</gene>
<dbReference type="Proteomes" id="UP001159363">
    <property type="component" value="Chromosome 4"/>
</dbReference>
<keyword evidence="2" id="KW-1185">Reference proteome</keyword>
<comment type="caution">
    <text evidence="1">The sequence shown here is derived from an EMBL/GenBank/DDBJ whole genome shotgun (WGS) entry which is preliminary data.</text>
</comment>
<reference evidence="1 2" key="1">
    <citation type="submission" date="2023-02" db="EMBL/GenBank/DDBJ databases">
        <title>LHISI_Scaffold_Assembly.</title>
        <authorList>
            <person name="Stuart O.P."/>
            <person name="Cleave R."/>
            <person name="Magrath M.J.L."/>
            <person name="Mikheyev A.S."/>
        </authorList>
    </citation>
    <scope>NUCLEOTIDE SEQUENCE [LARGE SCALE GENOMIC DNA]</scope>
    <source>
        <strain evidence="1">Daus_M_001</strain>
        <tissue evidence="1">Leg muscle</tissue>
    </source>
</reference>